<keyword evidence="1" id="KW-1133">Transmembrane helix</keyword>
<gene>
    <name evidence="2" type="ORF">LTR09_004763</name>
</gene>
<evidence type="ECO:0000313" key="2">
    <source>
        <dbReference type="EMBL" id="KAK3053987.1"/>
    </source>
</evidence>
<dbReference type="Proteomes" id="UP001271007">
    <property type="component" value="Unassembled WGS sequence"/>
</dbReference>
<name>A0AAJ0DH71_9PEZI</name>
<keyword evidence="3" id="KW-1185">Reference proteome</keyword>
<evidence type="ECO:0000256" key="1">
    <source>
        <dbReference type="SAM" id="Phobius"/>
    </source>
</evidence>
<keyword evidence="1" id="KW-0472">Membrane</keyword>
<reference evidence="2" key="1">
    <citation type="submission" date="2023-04" db="EMBL/GenBank/DDBJ databases">
        <title>Black Yeasts Isolated from many extreme environments.</title>
        <authorList>
            <person name="Coleine C."/>
            <person name="Stajich J.E."/>
            <person name="Selbmann L."/>
        </authorList>
    </citation>
    <scope>NUCLEOTIDE SEQUENCE</scope>
    <source>
        <strain evidence="2">CCFEE 5312</strain>
    </source>
</reference>
<organism evidence="2 3">
    <name type="scientific">Extremus antarcticus</name>
    <dbReference type="NCBI Taxonomy" id="702011"/>
    <lineage>
        <taxon>Eukaryota</taxon>
        <taxon>Fungi</taxon>
        <taxon>Dikarya</taxon>
        <taxon>Ascomycota</taxon>
        <taxon>Pezizomycotina</taxon>
        <taxon>Dothideomycetes</taxon>
        <taxon>Dothideomycetidae</taxon>
        <taxon>Mycosphaerellales</taxon>
        <taxon>Extremaceae</taxon>
        <taxon>Extremus</taxon>
    </lineage>
</organism>
<evidence type="ECO:0000313" key="3">
    <source>
        <dbReference type="Proteomes" id="UP001271007"/>
    </source>
</evidence>
<accession>A0AAJ0DH71</accession>
<proteinExistence type="predicted"/>
<sequence>MSNRIVAPCFIVLQFFAQLREMVNQNGNPGALSLLSIGLQMPTATVLGYRWLLRLGHPTWPPLPAPVSLWYEWGFPAINYVAHAVGCALLLAGYLLTARRTADHGDSREQLPLLV</sequence>
<dbReference type="AlphaFoldDB" id="A0AAJ0DH71"/>
<comment type="caution">
    <text evidence="2">The sequence shown here is derived from an EMBL/GenBank/DDBJ whole genome shotgun (WGS) entry which is preliminary data.</text>
</comment>
<feature type="transmembrane region" description="Helical" evidence="1">
    <location>
        <begin position="73"/>
        <end position="96"/>
    </location>
</feature>
<protein>
    <submittedName>
        <fullName evidence="2">Uncharacterized protein</fullName>
    </submittedName>
</protein>
<keyword evidence="1" id="KW-0812">Transmembrane</keyword>
<dbReference type="EMBL" id="JAWDJX010000013">
    <property type="protein sequence ID" value="KAK3053987.1"/>
    <property type="molecule type" value="Genomic_DNA"/>
</dbReference>
<feature type="transmembrane region" description="Helical" evidence="1">
    <location>
        <begin position="30"/>
        <end position="53"/>
    </location>
</feature>